<accession>A0ACC0AZY7</accession>
<sequence length="315" mass="35179">MKTSFRPRLKFVENQVNRRVIGLHCTWLVPHTRASSDDVDGFLILKVDPLEEGRRPRRVWPNWSTWRQSGGARHRGWSQGRPDAALMCLDSLRLPSCAQNPHVGGIRASRFDTRRTYREGTLVDEPSRTTSSSSSYSLREIVPEREPIPMIDLSDDELVEGPKMEPVALGIGLGTSIEEDPSEPMSDSEMTPEPEREAPTVTGGVGTFVANTMPAAASPTPILPVEYVSSFPALPSLLRGGERRQETARAAMLERELAQTQKAHAAREKEILELINEWDWLRQFIAQFLGTTRDSVDRPRDELESHPGCSGSQCP</sequence>
<gene>
    <name evidence="1" type="ORF">M9H77_16069</name>
</gene>
<dbReference type="Proteomes" id="UP001060085">
    <property type="component" value="Linkage Group LG04"/>
</dbReference>
<reference evidence="2" key="1">
    <citation type="journal article" date="2023" name="Nat. Plants">
        <title>Single-cell RNA sequencing provides a high-resolution roadmap for understanding the multicellular compartmentation of specialized metabolism.</title>
        <authorList>
            <person name="Sun S."/>
            <person name="Shen X."/>
            <person name="Li Y."/>
            <person name="Li Y."/>
            <person name="Wang S."/>
            <person name="Li R."/>
            <person name="Zhang H."/>
            <person name="Shen G."/>
            <person name="Guo B."/>
            <person name="Wei J."/>
            <person name="Xu J."/>
            <person name="St-Pierre B."/>
            <person name="Chen S."/>
            <person name="Sun C."/>
        </authorList>
    </citation>
    <scope>NUCLEOTIDE SEQUENCE [LARGE SCALE GENOMIC DNA]</scope>
</reference>
<evidence type="ECO:0000313" key="2">
    <source>
        <dbReference type="Proteomes" id="UP001060085"/>
    </source>
</evidence>
<organism evidence="1 2">
    <name type="scientific">Catharanthus roseus</name>
    <name type="common">Madagascar periwinkle</name>
    <name type="synonym">Vinca rosea</name>
    <dbReference type="NCBI Taxonomy" id="4058"/>
    <lineage>
        <taxon>Eukaryota</taxon>
        <taxon>Viridiplantae</taxon>
        <taxon>Streptophyta</taxon>
        <taxon>Embryophyta</taxon>
        <taxon>Tracheophyta</taxon>
        <taxon>Spermatophyta</taxon>
        <taxon>Magnoliopsida</taxon>
        <taxon>eudicotyledons</taxon>
        <taxon>Gunneridae</taxon>
        <taxon>Pentapetalae</taxon>
        <taxon>asterids</taxon>
        <taxon>lamiids</taxon>
        <taxon>Gentianales</taxon>
        <taxon>Apocynaceae</taxon>
        <taxon>Rauvolfioideae</taxon>
        <taxon>Vinceae</taxon>
        <taxon>Catharanthinae</taxon>
        <taxon>Catharanthus</taxon>
    </lineage>
</organism>
<comment type="caution">
    <text evidence="1">The sequence shown here is derived from an EMBL/GenBank/DDBJ whole genome shotgun (WGS) entry which is preliminary data.</text>
</comment>
<dbReference type="EMBL" id="CM044704">
    <property type="protein sequence ID" value="KAI5666216.1"/>
    <property type="molecule type" value="Genomic_DNA"/>
</dbReference>
<protein>
    <submittedName>
        <fullName evidence="1">Uncharacterized protein</fullName>
    </submittedName>
</protein>
<keyword evidence="2" id="KW-1185">Reference proteome</keyword>
<name>A0ACC0AZY7_CATRO</name>
<proteinExistence type="predicted"/>
<evidence type="ECO:0000313" key="1">
    <source>
        <dbReference type="EMBL" id="KAI5666216.1"/>
    </source>
</evidence>